<reference evidence="8" key="1">
    <citation type="journal article" date="2014" name="Int. J. Syst. Evol. Microbiol.">
        <title>Complete genome sequence of Corynebacterium casei LMG S-19264T (=DSM 44701T), isolated from a smear-ripened cheese.</title>
        <authorList>
            <consortium name="US DOE Joint Genome Institute (JGI-PGF)"/>
            <person name="Walter F."/>
            <person name="Albersmeier A."/>
            <person name="Kalinowski J."/>
            <person name="Ruckert C."/>
        </authorList>
    </citation>
    <scope>NUCLEOTIDE SEQUENCE</scope>
    <source>
        <strain evidence="8">VKM B-2222</strain>
    </source>
</reference>
<protein>
    <submittedName>
        <fullName evidence="8">Transporter RarD family, DMT superfamily protein</fullName>
    </submittedName>
</protein>
<feature type="domain" description="EamA" evidence="7">
    <location>
        <begin position="182"/>
        <end position="312"/>
    </location>
</feature>
<dbReference type="AlphaFoldDB" id="A0AAD3RSV3"/>
<proteinExistence type="inferred from homology"/>
<comment type="subcellular location">
    <subcellularLocation>
        <location evidence="1">Membrane</location>
        <topology evidence="1">Multi-pass membrane protein</topology>
    </subcellularLocation>
</comment>
<sequence length="333" mass="35997">MTQPDSPSQSLHHSRVPSAVQRPLQSPLRGIVLKCLSVVVFTLMASIVKATARDGLGVPPGQQVFFRSLFAIPVILIWLAWRHELGVGLKTFRPMGHLYRGIIGTAAMGMGFWALALLPFPEVTAIGYAAPLLTVIFAAMFLGEDVRLFRLSMVVLGLIGVVIVLSPRLTFGNAGMGYKESLGAMVTLSGAACTALAQIFIRKLVQEERTSSIVFWFSVTSTLLGLLTIPFGWVMPDAKTAALLVTIGLLGGLGQILLTSAYRYADASLVAPFEYASMLLAILIGWFIFDEAPTVVMLAGAALVITAGILIIWRERQLGLERNRQRKAMTPQG</sequence>
<evidence type="ECO:0000256" key="1">
    <source>
        <dbReference type="ARBA" id="ARBA00004141"/>
    </source>
</evidence>
<dbReference type="EMBL" id="BSFH01000008">
    <property type="protein sequence ID" value="GLK62939.1"/>
    <property type="molecule type" value="Genomic_DNA"/>
</dbReference>
<organism evidence="8 9">
    <name type="scientific">Paracoccus kondratievae</name>
    <dbReference type="NCBI Taxonomy" id="135740"/>
    <lineage>
        <taxon>Bacteria</taxon>
        <taxon>Pseudomonadati</taxon>
        <taxon>Pseudomonadota</taxon>
        <taxon>Alphaproteobacteria</taxon>
        <taxon>Rhodobacterales</taxon>
        <taxon>Paracoccaceae</taxon>
        <taxon>Paracoccus</taxon>
    </lineage>
</organism>
<dbReference type="InterPro" id="IPR037185">
    <property type="entry name" value="EmrE-like"/>
</dbReference>
<dbReference type="GO" id="GO:0016020">
    <property type="term" value="C:membrane"/>
    <property type="evidence" value="ECO:0007669"/>
    <property type="project" value="UniProtKB-SubCell"/>
</dbReference>
<evidence type="ECO:0000313" key="8">
    <source>
        <dbReference type="EMBL" id="GLK62939.1"/>
    </source>
</evidence>
<feature type="domain" description="EamA" evidence="7">
    <location>
        <begin position="29"/>
        <end position="165"/>
    </location>
</feature>
<gene>
    <name evidence="8" type="ORF">GCM10017635_04080</name>
</gene>
<reference evidence="8" key="2">
    <citation type="submission" date="2023-01" db="EMBL/GenBank/DDBJ databases">
        <authorList>
            <person name="Sun Q."/>
            <person name="Evtushenko L."/>
        </authorList>
    </citation>
    <scope>NUCLEOTIDE SEQUENCE</scope>
    <source>
        <strain evidence="8">VKM B-2222</strain>
    </source>
</reference>
<evidence type="ECO:0000256" key="2">
    <source>
        <dbReference type="ARBA" id="ARBA00009853"/>
    </source>
</evidence>
<keyword evidence="9" id="KW-1185">Reference proteome</keyword>
<feature type="transmembrane region" description="Helical" evidence="6">
    <location>
        <begin position="148"/>
        <end position="169"/>
    </location>
</feature>
<evidence type="ECO:0000256" key="6">
    <source>
        <dbReference type="SAM" id="Phobius"/>
    </source>
</evidence>
<feature type="transmembrane region" description="Helical" evidence="6">
    <location>
        <begin position="295"/>
        <end position="313"/>
    </location>
</feature>
<evidence type="ECO:0000313" key="9">
    <source>
        <dbReference type="Proteomes" id="UP001143349"/>
    </source>
</evidence>
<keyword evidence="5 6" id="KW-0472">Membrane</keyword>
<dbReference type="Gene3D" id="1.10.3730.20">
    <property type="match status" value="1"/>
</dbReference>
<keyword evidence="3 6" id="KW-0812">Transmembrane</keyword>
<dbReference type="SUPFAM" id="SSF103481">
    <property type="entry name" value="Multidrug resistance efflux transporter EmrE"/>
    <property type="match status" value="2"/>
</dbReference>
<feature type="transmembrane region" description="Helical" evidence="6">
    <location>
        <begin position="213"/>
        <end position="235"/>
    </location>
</feature>
<comment type="caution">
    <text evidence="8">The sequence shown here is derived from an EMBL/GenBank/DDBJ whole genome shotgun (WGS) entry which is preliminary data.</text>
</comment>
<dbReference type="Proteomes" id="UP001143349">
    <property type="component" value="Unassembled WGS sequence"/>
</dbReference>
<evidence type="ECO:0000259" key="7">
    <source>
        <dbReference type="Pfam" id="PF00892"/>
    </source>
</evidence>
<comment type="similarity">
    <text evidence="2">Belongs to the drug/metabolite transporter (DMT) superfamily. 10 TMS drug/metabolite exporter (DME) (TC 2.A.7.3) family.</text>
</comment>
<dbReference type="Pfam" id="PF00892">
    <property type="entry name" value="EamA"/>
    <property type="match status" value="2"/>
</dbReference>
<dbReference type="InterPro" id="IPR000620">
    <property type="entry name" value="EamA_dom"/>
</dbReference>
<accession>A0AAD3RSV3</accession>
<evidence type="ECO:0000256" key="5">
    <source>
        <dbReference type="ARBA" id="ARBA00023136"/>
    </source>
</evidence>
<feature type="transmembrane region" description="Helical" evidence="6">
    <location>
        <begin position="64"/>
        <end position="81"/>
    </location>
</feature>
<feature type="transmembrane region" description="Helical" evidence="6">
    <location>
        <begin position="269"/>
        <end position="289"/>
    </location>
</feature>
<dbReference type="PANTHER" id="PTHR22911:SF6">
    <property type="entry name" value="SOLUTE CARRIER FAMILY 35 MEMBER G1"/>
    <property type="match status" value="1"/>
</dbReference>
<dbReference type="RefSeq" id="WP_271179100.1">
    <property type="nucleotide sequence ID" value="NZ_BSFH01000008.1"/>
</dbReference>
<feature type="transmembrane region" description="Helical" evidence="6">
    <location>
        <begin position="102"/>
        <end position="120"/>
    </location>
</feature>
<feature type="transmembrane region" description="Helical" evidence="6">
    <location>
        <begin position="126"/>
        <end position="143"/>
    </location>
</feature>
<name>A0AAD3RSV3_9RHOB</name>
<feature type="transmembrane region" description="Helical" evidence="6">
    <location>
        <begin position="181"/>
        <end position="201"/>
    </location>
</feature>
<feature type="transmembrane region" description="Helical" evidence="6">
    <location>
        <begin position="31"/>
        <end position="52"/>
    </location>
</feature>
<dbReference type="PANTHER" id="PTHR22911">
    <property type="entry name" value="ACYL-MALONYL CONDENSING ENZYME-RELATED"/>
    <property type="match status" value="1"/>
</dbReference>
<evidence type="ECO:0000256" key="3">
    <source>
        <dbReference type="ARBA" id="ARBA00022692"/>
    </source>
</evidence>
<feature type="transmembrane region" description="Helical" evidence="6">
    <location>
        <begin position="241"/>
        <end position="262"/>
    </location>
</feature>
<keyword evidence="4 6" id="KW-1133">Transmembrane helix</keyword>
<evidence type="ECO:0000256" key="4">
    <source>
        <dbReference type="ARBA" id="ARBA00022989"/>
    </source>
</evidence>